<dbReference type="InterPro" id="IPR036265">
    <property type="entry name" value="HIT-like_sf"/>
</dbReference>
<accession>A0ABZ1B0P8</accession>
<sequence length="51" mass="5116">MAAPAGVLVPPGAGKLKYLAGSESGMGAFITDTNPEDIAEQLRTVDGVVEA</sequence>
<keyword evidence="2" id="KW-1185">Reference proteome</keyword>
<reference evidence="1 2" key="1">
    <citation type="submission" date="2023-12" db="EMBL/GenBank/DDBJ databases">
        <title>Blastococcus brunescens sp. nov., an actonobacterium isolated from sandstone collected in sahara desert.</title>
        <authorList>
            <person name="Gtari M."/>
            <person name="Ghodhbane F."/>
        </authorList>
    </citation>
    <scope>NUCLEOTIDE SEQUENCE [LARGE SCALE GENOMIC DNA]</scope>
    <source>
        <strain evidence="1 2">BMG 8361</strain>
    </source>
</reference>
<dbReference type="EMBL" id="CP141261">
    <property type="protein sequence ID" value="WRL62605.1"/>
    <property type="molecule type" value="Genomic_DNA"/>
</dbReference>
<organism evidence="1 2">
    <name type="scientific">Blastococcus brunescens</name>
    <dbReference type="NCBI Taxonomy" id="1564165"/>
    <lineage>
        <taxon>Bacteria</taxon>
        <taxon>Bacillati</taxon>
        <taxon>Actinomycetota</taxon>
        <taxon>Actinomycetes</taxon>
        <taxon>Geodermatophilales</taxon>
        <taxon>Geodermatophilaceae</taxon>
        <taxon>Blastococcus</taxon>
    </lineage>
</organism>
<evidence type="ECO:0000313" key="1">
    <source>
        <dbReference type="EMBL" id="WRL62605.1"/>
    </source>
</evidence>
<evidence type="ECO:0000313" key="2">
    <source>
        <dbReference type="Proteomes" id="UP001324287"/>
    </source>
</evidence>
<dbReference type="Proteomes" id="UP001324287">
    <property type="component" value="Chromosome"/>
</dbReference>
<gene>
    <name evidence="1" type="ORF">U6N30_21955</name>
</gene>
<dbReference type="RefSeq" id="WP_324273957.1">
    <property type="nucleotide sequence ID" value="NZ_CP141261.1"/>
</dbReference>
<dbReference type="SUPFAM" id="SSF54197">
    <property type="entry name" value="HIT-like"/>
    <property type="match status" value="1"/>
</dbReference>
<dbReference type="Gene3D" id="3.30.428.10">
    <property type="entry name" value="HIT-like"/>
    <property type="match status" value="1"/>
</dbReference>
<name>A0ABZ1B0P8_9ACTN</name>
<protein>
    <submittedName>
        <fullName evidence="1">Uncharacterized protein</fullName>
    </submittedName>
</protein>
<proteinExistence type="predicted"/>